<dbReference type="PANTHER" id="PTHR30086:SF5">
    <property type="entry name" value="HOMOGENTISATE EXPORT PROTEIN"/>
    <property type="match status" value="1"/>
</dbReference>
<gene>
    <name evidence="7" type="ORF">V6242_00715</name>
</gene>
<dbReference type="Proteomes" id="UP001379949">
    <property type="component" value="Unassembled WGS sequence"/>
</dbReference>
<protein>
    <submittedName>
        <fullName evidence="7">LysE family translocator</fullName>
    </submittedName>
</protein>
<accession>A0ABU9FZJ9</accession>
<reference evidence="7 8" key="1">
    <citation type="submission" date="2024-02" db="EMBL/GenBank/DDBJ databases">
        <title>Bacteria isolated from the canopy kelp, Nereocystis luetkeana.</title>
        <authorList>
            <person name="Pfister C.A."/>
            <person name="Younker I.T."/>
            <person name="Light S.H."/>
        </authorList>
    </citation>
    <scope>NUCLEOTIDE SEQUENCE [LARGE SCALE GENOMIC DNA]</scope>
    <source>
        <strain evidence="7 8">TI.4.07</strain>
    </source>
</reference>
<name>A0ABU9FZJ9_9GAMM</name>
<feature type="transmembrane region" description="Helical" evidence="6">
    <location>
        <begin position="119"/>
        <end position="140"/>
    </location>
</feature>
<comment type="subcellular location">
    <subcellularLocation>
        <location evidence="1">Cell membrane</location>
        <topology evidence="1">Multi-pass membrane protein</topology>
    </subcellularLocation>
</comment>
<comment type="caution">
    <text evidence="7">The sequence shown here is derived from an EMBL/GenBank/DDBJ whole genome shotgun (WGS) entry which is preliminary data.</text>
</comment>
<evidence type="ECO:0000313" key="8">
    <source>
        <dbReference type="Proteomes" id="UP001379949"/>
    </source>
</evidence>
<feature type="transmembrane region" description="Helical" evidence="6">
    <location>
        <begin position="187"/>
        <end position="205"/>
    </location>
</feature>
<feature type="transmembrane region" description="Helical" evidence="6">
    <location>
        <begin position="146"/>
        <end position="167"/>
    </location>
</feature>
<keyword evidence="8" id="KW-1185">Reference proteome</keyword>
<evidence type="ECO:0000256" key="6">
    <source>
        <dbReference type="SAM" id="Phobius"/>
    </source>
</evidence>
<dbReference type="PIRSF" id="PIRSF006324">
    <property type="entry name" value="LeuE"/>
    <property type="match status" value="1"/>
</dbReference>
<evidence type="ECO:0000256" key="5">
    <source>
        <dbReference type="ARBA" id="ARBA00023136"/>
    </source>
</evidence>
<proteinExistence type="predicted"/>
<keyword evidence="2" id="KW-1003">Cell membrane</keyword>
<evidence type="ECO:0000256" key="3">
    <source>
        <dbReference type="ARBA" id="ARBA00022692"/>
    </source>
</evidence>
<organism evidence="7 8">
    <name type="scientific">Marinomonas arenicola</name>
    <dbReference type="NCBI Taxonomy" id="569601"/>
    <lineage>
        <taxon>Bacteria</taxon>
        <taxon>Pseudomonadati</taxon>
        <taxon>Pseudomonadota</taxon>
        <taxon>Gammaproteobacteria</taxon>
        <taxon>Oceanospirillales</taxon>
        <taxon>Oceanospirillaceae</taxon>
        <taxon>Marinomonas</taxon>
    </lineage>
</organism>
<sequence>MNLALLSAFIPTFFFVSITPGMCMTLAMTLGMTIGVKRALWMMLGELTGVATVATLSAIGVAALLLNYPTAFSVLKAMGGLYLAYIGIQMWLSKGKMAIKAQEEGGVAATSFELISQGFVTAIANPKGWAFFVALLPPFLDSSQPLASQLVVLIAIILCLEFTCLVIYAMGGRTLRSVLMKSGNVRIMNRVAGTLMIFVGGWLAIG</sequence>
<feature type="transmembrane region" description="Helical" evidence="6">
    <location>
        <begin position="39"/>
        <end position="65"/>
    </location>
</feature>
<dbReference type="InterPro" id="IPR001123">
    <property type="entry name" value="LeuE-type"/>
</dbReference>
<keyword evidence="3 6" id="KW-0812">Transmembrane</keyword>
<dbReference type="EMBL" id="JBAKAR010000001">
    <property type="protein sequence ID" value="MEL0611647.1"/>
    <property type="molecule type" value="Genomic_DNA"/>
</dbReference>
<dbReference type="PANTHER" id="PTHR30086">
    <property type="entry name" value="ARGININE EXPORTER PROTEIN ARGO"/>
    <property type="match status" value="1"/>
</dbReference>
<keyword evidence="5 6" id="KW-0472">Membrane</keyword>
<dbReference type="RefSeq" id="WP_133001554.1">
    <property type="nucleotide sequence ID" value="NZ_BAAAFB010000003.1"/>
</dbReference>
<evidence type="ECO:0000256" key="1">
    <source>
        <dbReference type="ARBA" id="ARBA00004651"/>
    </source>
</evidence>
<evidence type="ECO:0000256" key="4">
    <source>
        <dbReference type="ARBA" id="ARBA00022989"/>
    </source>
</evidence>
<dbReference type="Pfam" id="PF01810">
    <property type="entry name" value="LysE"/>
    <property type="match status" value="1"/>
</dbReference>
<feature type="transmembrane region" description="Helical" evidence="6">
    <location>
        <begin position="71"/>
        <end position="92"/>
    </location>
</feature>
<feature type="transmembrane region" description="Helical" evidence="6">
    <location>
        <begin position="6"/>
        <end position="27"/>
    </location>
</feature>
<keyword evidence="4 6" id="KW-1133">Transmembrane helix</keyword>
<evidence type="ECO:0000256" key="2">
    <source>
        <dbReference type="ARBA" id="ARBA00022475"/>
    </source>
</evidence>
<evidence type="ECO:0000313" key="7">
    <source>
        <dbReference type="EMBL" id="MEL0611647.1"/>
    </source>
</evidence>